<evidence type="ECO:0000259" key="2">
    <source>
        <dbReference type="PROSITE" id="PS50802"/>
    </source>
</evidence>
<accession>A0AAV4AGI6</accession>
<dbReference type="AlphaFoldDB" id="A0AAV4AGI6"/>
<feature type="region of interest" description="Disordered" evidence="1">
    <location>
        <begin position="156"/>
        <end position="184"/>
    </location>
</feature>
<evidence type="ECO:0000313" key="3">
    <source>
        <dbReference type="EMBL" id="GFO05746.1"/>
    </source>
</evidence>
<gene>
    <name evidence="3" type="ORF">PoB_003225100</name>
</gene>
<dbReference type="EMBL" id="BLXT01003752">
    <property type="protein sequence ID" value="GFO05746.1"/>
    <property type="molecule type" value="Genomic_DNA"/>
</dbReference>
<dbReference type="Proteomes" id="UP000735302">
    <property type="component" value="Unassembled WGS sequence"/>
</dbReference>
<keyword evidence="4" id="KW-1185">Reference proteome</keyword>
<name>A0AAV4AGI6_9GAST</name>
<reference evidence="3 4" key="1">
    <citation type="journal article" date="2021" name="Elife">
        <title>Chloroplast acquisition without the gene transfer in kleptoplastic sea slugs, Plakobranchus ocellatus.</title>
        <authorList>
            <person name="Maeda T."/>
            <person name="Takahashi S."/>
            <person name="Yoshida T."/>
            <person name="Shimamura S."/>
            <person name="Takaki Y."/>
            <person name="Nagai Y."/>
            <person name="Toyoda A."/>
            <person name="Suzuki Y."/>
            <person name="Arimoto A."/>
            <person name="Ishii H."/>
            <person name="Satoh N."/>
            <person name="Nishiyama T."/>
            <person name="Hasebe M."/>
            <person name="Maruyama T."/>
            <person name="Minagawa J."/>
            <person name="Obokata J."/>
            <person name="Shigenobu S."/>
        </authorList>
    </citation>
    <scope>NUCLEOTIDE SEQUENCE [LARGE SCALE GENOMIC DNA]</scope>
</reference>
<proteinExistence type="predicted"/>
<evidence type="ECO:0000256" key="1">
    <source>
        <dbReference type="SAM" id="MobiDB-lite"/>
    </source>
</evidence>
<comment type="caution">
    <text evidence="3">The sequence shown here is derived from an EMBL/GenBank/DDBJ whole genome shotgun (WGS) entry which is preliminary data.</text>
</comment>
<evidence type="ECO:0000313" key="4">
    <source>
        <dbReference type="Proteomes" id="UP000735302"/>
    </source>
</evidence>
<dbReference type="SUPFAM" id="SSF54001">
    <property type="entry name" value="Cysteine proteinases"/>
    <property type="match status" value="1"/>
</dbReference>
<feature type="domain" description="OTU" evidence="2">
    <location>
        <begin position="27"/>
        <end position="147"/>
    </location>
</feature>
<dbReference type="InterPro" id="IPR038765">
    <property type="entry name" value="Papain-like_cys_pep_sf"/>
</dbReference>
<dbReference type="Gene3D" id="3.90.70.80">
    <property type="match status" value="1"/>
</dbReference>
<sequence length="184" mass="20244">MSSSASTVDGISVSVLKIYHTFILERHVPIEVCGDGNCLFRAVSKGLRNTKEHYIHIHLLTTLELILNRSHYEHEAFVDNFNDDRLLFDRFDTVLKDLATEFSYCSMMALSGISAALSGPIQSYCPPTQDLTFVFADDNHDDDSASATAAVAYVGNDDEDDDTAAAADMSDNGSVDYDEDEADD</sequence>
<protein>
    <recommendedName>
        <fullName evidence="2">OTU domain-containing protein</fullName>
    </recommendedName>
</protein>
<dbReference type="InterPro" id="IPR003323">
    <property type="entry name" value="OTU_dom"/>
</dbReference>
<dbReference type="PROSITE" id="PS50802">
    <property type="entry name" value="OTU"/>
    <property type="match status" value="1"/>
</dbReference>
<organism evidence="3 4">
    <name type="scientific">Plakobranchus ocellatus</name>
    <dbReference type="NCBI Taxonomy" id="259542"/>
    <lineage>
        <taxon>Eukaryota</taxon>
        <taxon>Metazoa</taxon>
        <taxon>Spiralia</taxon>
        <taxon>Lophotrochozoa</taxon>
        <taxon>Mollusca</taxon>
        <taxon>Gastropoda</taxon>
        <taxon>Heterobranchia</taxon>
        <taxon>Euthyneura</taxon>
        <taxon>Panpulmonata</taxon>
        <taxon>Sacoglossa</taxon>
        <taxon>Placobranchoidea</taxon>
        <taxon>Plakobranchidae</taxon>
        <taxon>Plakobranchus</taxon>
    </lineage>
</organism>